<evidence type="ECO:0000313" key="5">
    <source>
        <dbReference type="EMBL" id="KAJ3431247.1"/>
    </source>
</evidence>
<reference evidence="5" key="2">
    <citation type="submission" date="2022-08" db="EMBL/GenBank/DDBJ databases">
        <title>Novel sulphate-reducing endosymbionts in the free-living metamonad Anaeramoeba.</title>
        <authorList>
            <person name="Jerlstrom-Hultqvist J."/>
            <person name="Cepicka I."/>
            <person name="Gallot-Lavallee L."/>
            <person name="Salas-Leiva D."/>
            <person name="Curtis B.A."/>
            <person name="Zahonova K."/>
            <person name="Pipaliya S."/>
            <person name="Dacks J."/>
            <person name="Roger A.J."/>
        </authorList>
    </citation>
    <scope>NUCLEOTIDE SEQUENCE</scope>
    <source>
        <strain evidence="5">Busselton2</strain>
    </source>
</reference>
<evidence type="ECO:0000256" key="2">
    <source>
        <dbReference type="ARBA" id="ARBA00023180"/>
    </source>
</evidence>
<dbReference type="PROSITE" id="PS50015">
    <property type="entry name" value="SAP_B"/>
    <property type="match status" value="3"/>
</dbReference>
<proteinExistence type="predicted"/>
<dbReference type="GO" id="GO:0006665">
    <property type="term" value="P:sphingolipid metabolic process"/>
    <property type="evidence" value="ECO:0007669"/>
    <property type="project" value="InterPro"/>
</dbReference>
<evidence type="ECO:0000313" key="7">
    <source>
        <dbReference type="Proteomes" id="UP001146793"/>
    </source>
</evidence>
<feature type="domain" description="Saposin B-type" evidence="4">
    <location>
        <begin position="25"/>
        <end position="107"/>
    </location>
</feature>
<dbReference type="GO" id="GO:0005764">
    <property type="term" value="C:lysosome"/>
    <property type="evidence" value="ECO:0007669"/>
    <property type="project" value="InterPro"/>
</dbReference>
<keyword evidence="2" id="KW-0325">Glycoprotein</keyword>
<dbReference type="GO" id="GO:0016020">
    <property type="term" value="C:membrane"/>
    <property type="evidence" value="ECO:0007669"/>
    <property type="project" value="GOC"/>
</dbReference>
<dbReference type="PANTHER" id="PTHR11480">
    <property type="entry name" value="SAPOSIN-RELATED"/>
    <property type="match status" value="1"/>
</dbReference>
<sequence>MKTIPILIVIFSIFAFVRSSNGPAQSSLCTFCKTEVGKAEEYMKTNPPESDFIKWMDKQCDKYSSEEKQICLFFVKQYGKDIYNWLKDSKKTPKEICVDIGFCSKLPHQLHRRRETTSAFNQQDERMKAHSGDPKCFKCSHSIRAIEEFLFSEYSEEEILQFGENLCDYLPPKYVDKCQIFVDKYGDELIQMITEHKCPKLICKTIELCADAEPNFRKHKKFMSFHQHGRKDQFGQQQLQGEGQQVKAKLKPKHRFERMQMDSNYHLNHPHHRRHGKEGHKKNRKCMACKHIVHHIKTYLESSPPEEEIQSHLQSYCDVFSDTERAEKCKTFLDQNTDLILEKVKDGKPCFEICSELEFC</sequence>
<dbReference type="InterPro" id="IPR008139">
    <property type="entry name" value="SaposinB_dom"/>
</dbReference>
<dbReference type="Pfam" id="PF03489">
    <property type="entry name" value="SapB_2"/>
    <property type="match status" value="2"/>
</dbReference>
<name>A0AAV7YN61_9EUKA</name>
<dbReference type="EMBL" id="JAOAOG010000311">
    <property type="protein sequence ID" value="KAJ6230474.1"/>
    <property type="molecule type" value="Genomic_DNA"/>
</dbReference>
<evidence type="ECO:0000256" key="3">
    <source>
        <dbReference type="SAM" id="SignalP"/>
    </source>
</evidence>
<dbReference type="InterPro" id="IPR008373">
    <property type="entry name" value="Saposin"/>
</dbReference>
<dbReference type="Gene3D" id="1.10.225.10">
    <property type="entry name" value="Saposin-like"/>
    <property type="match status" value="3"/>
</dbReference>
<dbReference type="InterPro" id="IPR051428">
    <property type="entry name" value="Sphingo_Act-Surfact_Prot"/>
</dbReference>
<keyword evidence="8" id="KW-1185">Reference proteome</keyword>
<accession>A0AAV7YN61</accession>
<feature type="domain" description="Saposin B-type" evidence="4">
    <location>
        <begin position="282"/>
        <end position="360"/>
    </location>
</feature>
<dbReference type="EMBL" id="JANTQA010000048">
    <property type="protein sequence ID" value="KAJ3431247.1"/>
    <property type="molecule type" value="Genomic_DNA"/>
</dbReference>
<gene>
    <name evidence="5" type="ORF">M0812_02925</name>
    <name evidence="6" type="ORF">M0813_06702</name>
</gene>
<evidence type="ECO:0000313" key="8">
    <source>
        <dbReference type="Proteomes" id="UP001150062"/>
    </source>
</evidence>
<comment type="caution">
    <text evidence="5">The sequence shown here is derived from an EMBL/GenBank/DDBJ whole genome shotgun (WGS) entry which is preliminary data.</text>
</comment>
<feature type="domain" description="Saposin B-type" evidence="4">
    <location>
        <begin position="132"/>
        <end position="213"/>
    </location>
</feature>
<dbReference type="SUPFAM" id="SSF47862">
    <property type="entry name" value="Saposin"/>
    <property type="match status" value="3"/>
</dbReference>
<dbReference type="InterPro" id="IPR008138">
    <property type="entry name" value="SapB_2"/>
</dbReference>
<keyword evidence="1" id="KW-1015">Disulfide bond</keyword>
<dbReference type="PRINTS" id="PR01797">
    <property type="entry name" value="SAPOSIN"/>
</dbReference>
<dbReference type="SMART" id="SM00741">
    <property type="entry name" value="SapB"/>
    <property type="match status" value="3"/>
</dbReference>
<feature type="signal peptide" evidence="3">
    <location>
        <begin position="1"/>
        <end position="19"/>
    </location>
</feature>
<reference evidence="6" key="1">
    <citation type="submission" date="2022-08" db="EMBL/GenBank/DDBJ databases">
        <title>Novel sulfate-reducing endosymbionts in the free-living metamonad Anaeramoeba.</title>
        <authorList>
            <person name="Jerlstrom-Hultqvist J."/>
            <person name="Cepicka I."/>
            <person name="Gallot-Lavallee L."/>
            <person name="Salas-Leiva D."/>
            <person name="Curtis B.A."/>
            <person name="Zahonova K."/>
            <person name="Pipaliya S."/>
            <person name="Dacks J."/>
            <person name="Roger A.J."/>
        </authorList>
    </citation>
    <scope>NUCLEOTIDE SEQUENCE</scope>
    <source>
        <strain evidence="6">Schooner1</strain>
    </source>
</reference>
<protein>
    <submittedName>
        <fullName evidence="5">Saposin-related</fullName>
    </submittedName>
</protein>
<evidence type="ECO:0000259" key="4">
    <source>
        <dbReference type="PROSITE" id="PS50015"/>
    </source>
</evidence>
<dbReference type="AlphaFoldDB" id="A0AAV7YN61"/>
<evidence type="ECO:0000313" key="6">
    <source>
        <dbReference type="EMBL" id="KAJ6230474.1"/>
    </source>
</evidence>
<organism evidence="5 7">
    <name type="scientific">Anaeramoeba flamelloides</name>
    <dbReference type="NCBI Taxonomy" id="1746091"/>
    <lineage>
        <taxon>Eukaryota</taxon>
        <taxon>Metamonada</taxon>
        <taxon>Anaeramoebidae</taxon>
        <taxon>Anaeramoeba</taxon>
    </lineage>
</organism>
<feature type="chain" id="PRO_5043541040" evidence="3">
    <location>
        <begin position="20"/>
        <end position="360"/>
    </location>
</feature>
<keyword evidence="3" id="KW-0732">Signal</keyword>
<dbReference type="Proteomes" id="UP001146793">
    <property type="component" value="Unassembled WGS sequence"/>
</dbReference>
<dbReference type="InterPro" id="IPR011001">
    <property type="entry name" value="Saposin-like"/>
</dbReference>
<dbReference type="Proteomes" id="UP001150062">
    <property type="component" value="Unassembled WGS sequence"/>
</dbReference>
<evidence type="ECO:0000256" key="1">
    <source>
        <dbReference type="ARBA" id="ARBA00023157"/>
    </source>
</evidence>